<dbReference type="Pfam" id="PF04296">
    <property type="entry name" value="YlxR"/>
    <property type="match status" value="1"/>
</dbReference>
<name>A0A3N2GPE1_9PSEU</name>
<keyword evidence="4" id="KW-1185">Reference proteome</keyword>
<dbReference type="InterPro" id="IPR007393">
    <property type="entry name" value="YlxR_dom"/>
</dbReference>
<organism evidence="3 4">
    <name type="scientific">Amycolatopsis thermoflava</name>
    <dbReference type="NCBI Taxonomy" id="84480"/>
    <lineage>
        <taxon>Bacteria</taxon>
        <taxon>Bacillati</taxon>
        <taxon>Actinomycetota</taxon>
        <taxon>Actinomycetes</taxon>
        <taxon>Pseudonocardiales</taxon>
        <taxon>Pseudonocardiaceae</taxon>
        <taxon>Amycolatopsis</taxon>
        <taxon>Amycolatopsis methanolica group</taxon>
    </lineage>
</organism>
<evidence type="ECO:0000313" key="4">
    <source>
        <dbReference type="Proteomes" id="UP000274843"/>
    </source>
</evidence>
<dbReference type="Gene3D" id="3.30.1230.10">
    <property type="entry name" value="YlxR-like"/>
    <property type="match status" value="1"/>
</dbReference>
<dbReference type="InterPro" id="IPR037465">
    <property type="entry name" value="YlxR"/>
</dbReference>
<evidence type="ECO:0000256" key="1">
    <source>
        <dbReference type="SAM" id="MobiDB-lite"/>
    </source>
</evidence>
<protein>
    <recommendedName>
        <fullName evidence="2">YlxR domain-containing protein</fullName>
    </recommendedName>
</protein>
<feature type="domain" description="YlxR" evidence="2">
    <location>
        <begin position="21"/>
        <end position="90"/>
    </location>
</feature>
<feature type="region of interest" description="Disordered" evidence="1">
    <location>
        <begin position="96"/>
        <end position="124"/>
    </location>
</feature>
<comment type="caution">
    <text evidence="3">The sequence shown here is derived from an EMBL/GenBank/DDBJ whole genome shotgun (WGS) entry which is preliminary data.</text>
</comment>
<gene>
    <name evidence="3" type="ORF">EDD35_0656</name>
</gene>
<dbReference type="AlphaFoldDB" id="A0A3N2GPE1"/>
<reference evidence="3 4" key="1">
    <citation type="submission" date="2018-11" db="EMBL/GenBank/DDBJ databases">
        <title>Sequencing the genomes of 1000 actinobacteria strains.</title>
        <authorList>
            <person name="Klenk H.-P."/>
        </authorList>
    </citation>
    <scope>NUCLEOTIDE SEQUENCE [LARGE SCALE GENOMIC DNA]</scope>
    <source>
        <strain evidence="3 4">DSM 44348</strain>
    </source>
</reference>
<dbReference type="InterPro" id="IPR035931">
    <property type="entry name" value="YlxR-like_sf"/>
</dbReference>
<evidence type="ECO:0000313" key="3">
    <source>
        <dbReference type="EMBL" id="ROS38383.1"/>
    </source>
</evidence>
<evidence type="ECO:0000259" key="2">
    <source>
        <dbReference type="Pfam" id="PF04296"/>
    </source>
</evidence>
<accession>A0A3N2GPE1</accession>
<dbReference type="EMBL" id="RKHY01000001">
    <property type="protein sequence ID" value="ROS38383.1"/>
    <property type="molecule type" value="Genomic_DNA"/>
</dbReference>
<dbReference type="PANTHER" id="PTHR34215:SF1">
    <property type="entry name" value="YLXR DOMAIN-CONTAINING PROTEIN"/>
    <property type="match status" value="1"/>
</dbReference>
<dbReference type="SUPFAM" id="SSF64376">
    <property type="entry name" value="YlxR-like"/>
    <property type="match status" value="1"/>
</dbReference>
<sequence>MVRSSRSGTTCSEHRGDTPVRTCVGCKKRAPVGELLRVVALDRRLVADTRRRLPGRGAWLHPGPECLAKAERRRAFPRALRVHGTLDVAELREHLGQVTGKHGQGSVPGPDGTKEAGRPVMSQP</sequence>
<proteinExistence type="predicted"/>
<dbReference type="Proteomes" id="UP000274843">
    <property type="component" value="Unassembled WGS sequence"/>
</dbReference>
<dbReference type="PANTHER" id="PTHR34215">
    <property type="entry name" value="BLL0784 PROTEIN"/>
    <property type="match status" value="1"/>
</dbReference>